<evidence type="ECO:0000313" key="3">
    <source>
        <dbReference type="Proteomes" id="UP000295418"/>
    </source>
</evidence>
<feature type="transmembrane region" description="Helical" evidence="1">
    <location>
        <begin position="6"/>
        <end position="23"/>
    </location>
</feature>
<comment type="caution">
    <text evidence="2">The sequence shown here is derived from an EMBL/GenBank/DDBJ whole genome shotgun (WGS) entry which is preliminary data.</text>
</comment>
<name>A0A4R4EH94_9BACL</name>
<organism evidence="2 3">
    <name type="scientific">Paenibacillus albiflavus</name>
    <dbReference type="NCBI Taxonomy" id="2545760"/>
    <lineage>
        <taxon>Bacteria</taxon>
        <taxon>Bacillati</taxon>
        <taxon>Bacillota</taxon>
        <taxon>Bacilli</taxon>
        <taxon>Bacillales</taxon>
        <taxon>Paenibacillaceae</taxon>
        <taxon>Paenibacillus</taxon>
    </lineage>
</organism>
<protein>
    <submittedName>
        <fullName evidence="2">Uncharacterized protein</fullName>
    </submittedName>
</protein>
<dbReference type="AlphaFoldDB" id="A0A4R4EH94"/>
<proteinExistence type="predicted"/>
<dbReference type="OrthoDB" id="2988117at2"/>
<evidence type="ECO:0000256" key="1">
    <source>
        <dbReference type="SAM" id="Phobius"/>
    </source>
</evidence>
<keyword evidence="3" id="KW-1185">Reference proteome</keyword>
<gene>
    <name evidence="2" type="ORF">E0485_10750</name>
</gene>
<dbReference type="Proteomes" id="UP000295418">
    <property type="component" value="Unassembled WGS sequence"/>
</dbReference>
<reference evidence="2 3" key="1">
    <citation type="submission" date="2019-03" db="EMBL/GenBank/DDBJ databases">
        <authorList>
            <person name="Kim M.K.M."/>
        </authorList>
    </citation>
    <scope>NUCLEOTIDE SEQUENCE [LARGE SCALE GENOMIC DNA]</scope>
    <source>
        <strain evidence="2 3">18JY21-1</strain>
    </source>
</reference>
<sequence length="149" mass="17167">MDSQVLVLLIIVSIAVSWATLRFRRWLDEPKRNLPVPIHDDIPSDEAVELLEGAGFDVLSSKTRIPLYITINDAEEPLYSRLFIDFFVQKNEELYLVKLARERRPLDMTGSGLRDAFLAYQLLFPDASGVLYVDMNQQKIKKISFHVEV</sequence>
<keyword evidence="1" id="KW-1133">Transmembrane helix</keyword>
<accession>A0A4R4EH94</accession>
<dbReference type="EMBL" id="SKFG01000009">
    <property type="protein sequence ID" value="TCZ77538.1"/>
    <property type="molecule type" value="Genomic_DNA"/>
</dbReference>
<evidence type="ECO:0000313" key="2">
    <source>
        <dbReference type="EMBL" id="TCZ77538.1"/>
    </source>
</evidence>
<keyword evidence="1" id="KW-0812">Transmembrane</keyword>
<keyword evidence="1" id="KW-0472">Membrane</keyword>